<keyword evidence="1" id="KW-0812">Transmembrane</keyword>
<organism evidence="5 6">
    <name type="scientific">Scophthalmus maximus</name>
    <name type="common">Turbot</name>
    <name type="synonym">Psetta maxima</name>
    <dbReference type="NCBI Taxonomy" id="52904"/>
    <lineage>
        <taxon>Eukaryota</taxon>
        <taxon>Metazoa</taxon>
        <taxon>Chordata</taxon>
        <taxon>Craniata</taxon>
        <taxon>Vertebrata</taxon>
        <taxon>Euteleostomi</taxon>
        <taxon>Actinopterygii</taxon>
        <taxon>Neopterygii</taxon>
        <taxon>Teleostei</taxon>
        <taxon>Neoteleostei</taxon>
        <taxon>Acanthomorphata</taxon>
        <taxon>Carangaria</taxon>
        <taxon>Pleuronectiformes</taxon>
        <taxon>Pleuronectoidei</taxon>
        <taxon>Scophthalmidae</taxon>
        <taxon>Scophthalmus</taxon>
    </lineage>
</organism>
<evidence type="ECO:0000256" key="3">
    <source>
        <dbReference type="SAM" id="MobiDB-lite"/>
    </source>
</evidence>
<dbReference type="AlphaFoldDB" id="A0A6A4SDV2"/>
<accession>A0A6A4SDV2</accession>
<dbReference type="Pfam" id="PF17047">
    <property type="entry name" value="SMP_LBD"/>
    <property type="match status" value="1"/>
</dbReference>
<evidence type="ECO:0000313" key="5">
    <source>
        <dbReference type="EMBL" id="KAF0029084.1"/>
    </source>
</evidence>
<reference evidence="5 6" key="1">
    <citation type="submission" date="2019-06" db="EMBL/GenBank/DDBJ databases">
        <title>Draft genomes of female and male turbot (Scophthalmus maximus).</title>
        <authorList>
            <person name="Xu H."/>
            <person name="Xu X.-W."/>
            <person name="Shao C."/>
            <person name="Chen S."/>
        </authorList>
    </citation>
    <scope>NUCLEOTIDE SEQUENCE [LARGE SCALE GENOMIC DNA]</scope>
    <source>
        <strain evidence="5">Ysfricsl-2016a</strain>
        <tissue evidence="5">Blood</tissue>
    </source>
</reference>
<proteinExistence type="predicted"/>
<evidence type="ECO:0000256" key="1">
    <source>
        <dbReference type="ARBA" id="ARBA00022692"/>
    </source>
</evidence>
<evidence type="ECO:0000313" key="6">
    <source>
        <dbReference type="Proteomes" id="UP000438429"/>
    </source>
</evidence>
<feature type="domain" description="Synaptotagmin SMP" evidence="4">
    <location>
        <begin position="6"/>
        <end position="36"/>
    </location>
</feature>
<dbReference type="EMBL" id="VEVO01000016">
    <property type="protein sequence ID" value="KAF0029084.1"/>
    <property type="molecule type" value="Genomic_DNA"/>
</dbReference>
<keyword evidence="2" id="KW-1133">Transmembrane helix</keyword>
<evidence type="ECO:0000259" key="4">
    <source>
        <dbReference type="Pfam" id="PF17047"/>
    </source>
</evidence>
<feature type="compositionally biased region" description="Low complexity" evidence="3">
    <location>
        <begin position="38"/>
        <end position="51"/>
    </location>
</feature>
<sequence>MVMQSELNGVMRVVMEPLLGDMPLIGALSVFFLKKPSEPSSSSSSSSSSSEQHGAGTNHVHESRRIAGGRKKKGTKVRSGVMIDGFTSQL</sequence>
<evidence type="ECO:0000256" key="2">
    <source>
        <dbReference type="ARBA" id="ARBA00022989"/>
    </source>
</evidence>
<dbReference type="Proteomes" id="UP000438429">
    <property type="component" value="Unassembled WGS sequence"/>
</dbReference>
<gene>
    <name evidence="5" type="ORF">F2P81_018189</name>
</gene>
<keyword evidence="2" id="KW-0472">Membrane</keyword>
<comment type="caution">
    <text evidence="5">The sequence shown here is derived from an EMBL/GenBank/DDBJ whole genome shotgun (WGS) entry which is preliminary data.</text>
</comment>
<feature type="region of interest" description="Disordered" evidence="3">
    <location>
        <begin position="35"/>
        <end position="90"/>
    </location>
</feature>
<protein>
    <recommendedName>
        <fullName evidence="4">Synaptotagmin SMP domain-containing protein</fullName>
    </recommendedName>
</protein>
<name>A0A6A4SDV2_SCOMX</name>
<dbReference type="InterPro" id="IPR039010">
    <property type="entry name" value="Synaptotagmin_SMP"/>
</dbReference>
<feature type="compositionally biased region" description="Basic residues" evidence="3">
    <location>
        <begin position="67"/>
        <end position="76"/>
    </location>
</feature>